<dbReference type="KEGG" id="sllo:ISP08_05555"/>
<dbReference type="Pfam" id="PF00085">
    <property type="entry name" value="Thioredoxin"/>
    <property type="match status" value="1"/>
</dbReference>
<dbReference type="AlphaFoldDB" id="A0A7T1B1R1"/>
<dbReference type="RefSeq" id="WP_048794414.1">
    <property type="nucleotide sequence ID" value="NZ_CP064056.1"/>
</dbReference>
<dbReference type="PANTHER" id="PTHR10438">
    <property type="entry name" value="THIOREDOXIN"/>
    <property type="match status" value="1"/>
</dbReference>
<accession>A0A7T1B1R1</accession>
<dbReference type="EMBL" id="CP064056">
    <property type="protein sequence ID" value="QPM76160.1"/>
    <property type="molecule type" value="Genomic_DNA"/>
</dbReference>
<dbReference type="PANTHER" id="PTHR10438:SF468">
    <property type="entry name" value="THIOREDOXIN-1-RELATED"/>
    <property type="match status" value="1"/>
</dbReference>
<name>A0A7T1B1R1_9STAP</name>
<sequence length="102" mass="11886">MKNLENEQQFEELKQQQTVFLFTAGWCPDCKVIEPDLPQLEEKYNNYQFISVDRDQFMDICIDHGIMGIPSFLVYKNGEQLGSYIGKERKSIAQIDDFLASL</sequence>
<dbReference type="SUPFAM" id="SSF52833">
    <property type="entry name" value="Thioredoxin-like"/>
    <property type="match status" value="1"/>
</dbReference>
<keyword evidence="3" id="KW-1185">Reference proteome</keyword>
<organism evidence="2 3">
    <name type="scientific">Staphylococcus lloydii</name>
    <dbReference type="NCBI Taxonomy" id="2781774"/>
    <lineage>
        <taxon>Bacteria</taxon>
        <taxon>Bacillati</taxon>
        <taxon>Bacillota</taxon>
        <taxon>Bacilli</taxon>
        <taxon>Bacillales</taxon>
        <taxon>Staphylococcaceae</taxon>
        <taxon>Staphylococcus</taxon>
    </lineage>
</organism>
<dbReference type="InterPro" id="IPR036249">
    <property type="entry name" value="Thioredoxin-like_sf"/>
</dbReference>
<proteinExistence type="predicted"/>
<evidence type="ECO:0000259" key="1">
    <source>
        <dbReference type="PROSITE" id="PS51352"/>
    </source>
</evidence>
<dbReference type="PROSITE" id="PS51352">
    <property type="entry name" value="THIOREDOXIN_2"/>
    <property type="match status" value="1"/>
</dbReference>
<dbReference type="CDD" id="cd02947">
    <property type="entry name" value="TRX_family"/>
    <property type="match status" value="1"/>
</dbReference>
<feature type="domain" description="Thioredoxin" evidence="1">
    <location>
        <begin position="1"/>
        <end position="102"/>
    </location>
</feature>
<dbReference type="InterPro" id="IPR050620">
    <property type="entry name" value="Thioredoxin_H-type-like"/>
</dbReference>
<dbReference type="InterPro" id="IPR013766">
    <property type="entry name" value="Thioredoxin_domain"/>
</dbReference>
<dbReference type="Proteomes" id="UP000594455">
    <property type="component" value="Chromosome"/>
</dbReference>
<reference evidence="2 3" key="1">
    <citation type="submission" date="2020-10" db="EMBL/GenBank/DDBJ databases">
        <title>Closed genome sequences of Staphylococcus lloydii sp. nov. and Staphylococcus durrellii sp. nov. Isolated from Captive Fruit Bats (Pteropus livingstonii).</title>
        <authorList>
            <person name="Fountain K."/>
        </authorList>
    </citation>
    <scope>NUCLEOTIDE SEQUENCE [LARGE SCALE GENOMIC DNA]</scope>
    <source>
        <strain evidence="2 3">23_2_7_LY</strain>
    </source>
</reference>
<dbReference type="Gene3D" id="3.40.30.10">
    <property type="entry name" value="Glutaredoxin"/>
    <property type="match status" value="1"/>
</dbReference>
<protein>
    <submittedName>
        <fullName evidence="2">Thioredoxin family protein</fullName>
    </submittedName>
</protein>
<evidence type="ECO:0000313" key="3">
    <source>
        <dbReference type="Proteomes" id="UP000594455"/>
    </source>
</evidence>
<gene>
    <name evidence="2" type="ORF">ISP08_05555</name>
</gene>
<evidence type="ECO:0000313" key="2">
    <source>
        <dbReference type="EMBL" id="QPM76160.1"/>
    </source>
</evidence>